<keyword evidence="3" id="KW-1185">Reference proteome</keyword>
<evidence type="ECO:0000313" key="2">
    <source>
        <dbReference type="EMBL" id="KZS44022.1"/>
    </source>
</evidence>
<dbReference type="AlphaFoldDB" id="A0A163EUB6"/>
<keyword evidence="1" id="KW-0812">Transmembrane</keyword>
<evidence type="ECO:0000256" key="1">
    <source>
        <dbReference type="SAM" id="Phobius"/>
    </source>
</evidence>
<accession>A0A163EUB6</accession>
<sequence length="123" mass="14365">MEINEQLCNIKELVMKIKISALSTYMITLNFIIFLNLLNMTYNFVRNITSDFKLIQYEGFVINDVEFNNLSFRIHTDSEVFSHFCHPMLLILFGITLNIAYYIIKVIVEGKKANSDKPFSVIK</sequence>
<dbReference type="EMBL" id="LWMH01000002">
    <property type="protein sequence ID" value="KZS44022.1"/>
    <property type="molecule type" value="Genomic_DNA"/>
</dbReference>
<proteinExistence type="predicted"/>
<keyword evidence="1" id="KW-1133">Transmembrane helix</keyword>
<feature type="transmembrane region" description="Helical" evidence="1">
    <location>
        <begin position="21"/>
        <end position="42"/>
    </location>
</feature>
<keyword evidence="1" id="KW-0472">Membrane</keyword>
<organism evidence="2 3">
    <name type="scientific">Paenibacillus glucanolyticus</name>
    <dbReference type="NCBI Taxonomy" id="59843"/>
    <lineage>
        <taxon>Bacteria</taxon>
        <taxon>Bacillati</taxon>
        <taxon>Bacillota</taxon>
        <taxon>Bacilli</taxon>
        <taxon>Bacillales</taxon>
        <taxon>Paenibacillaceae</taxon>
        <taxon>Paenibacillus</taxon>
    </lineage>
</organism>
<evidence type="ECO:0000313" key="3">
    <source>
        <dbReference type="Proteomes" id="UP000076796"/>
    </source>
</evidence>
<dbReference type="Proteomes" id="UP000076796">
    <property type="component" value="Unassembled WGS sequence"/>
</dbReference>
<feature type="transmembrane region" description="Helical" evidence="1">
    <location>
        <begin position="80"/>
        <end position="104"/>
    </location>
</feature>
<dbReference type="STRING" id="59843.A3958_00795"/>
<comment type="caution">
    <text evidence="2">The sequence shown here is derived from an EMBL/GenBank/DDBJ whole genome shotgun (WGS) entry which is preliminary data.</text>
</comment>
<reference evidence="2" key="1">
    <citation type="journal article" date="2016" name="Genome Announc.">
        <title>Draft genomes of two strains of Paenibacillus glucanolyticus with capability to degrade lignocellulose.</title>
        <authorList>
            <person name="Mathews S.L."/>
            <person name="Pawlak J."/>
            <person name="Grunden A.M."/>
        </authorList>
    </citation>
    <scope>NUCLEOTIDE SEQUENCE [LARGE SCALE GENOMIC DNA]</scope>
    <source>
        <strain evidence="2">SLM1</strain>
    </source>
</reference>
<protein>
    <submittedName>
        <fullName evidence="2">Uncharacterized protein</fullName>
    </submittedName>
</protein>
<name>A0A163EUB6_9BACL</name>
<gene>
    <name evidence="2" type="ORF">AWU65_28525</name>
</gene>